<organism evidence="1 2">
    <name type="scientific">Amycolatopsis marina</name>
    <dbReference type="NCBI Taxonomy" id="490629"/>
    <lineage>
        <taxon>Bacteria</taxon>
        <taxon>Bacillati</taxon>
        <taxon>Actinomycetota</taxon>
        <taxon>Actinomycetes</taxon>
        <taxon>Pseudonocardiales</taxon>
        <taxon>Pseudonocardiaceae</taxon>
        <taxon>Amycolatopsis</taxon>
    </lineage>
</organism>
<evidence type="ECO:0000313" key="2">
    <source>
        <dbReference type="Proteomes" id="UP000243799"/>
    </source>
</evidence>
<dbReference type="InterPro" id="IPR003749">
    <property type="entry name" value="ThiS/MoaD-like"/>
</dbReference>
<dbReference type="Proteomes" id="UP000243799">
    <property type="component" value="Unassembled WGS sequence"/>
</dbReference>
<gene>
    <name evidence="1" type="ORF">SAMN05216266_13057</name>
</gene>
<reference evidence="2" key="1">
    <citation type="submission" date="2016-10" db="EMBL/GenBank/DDBJ databases">
        <authorList>
            <person name="Varghese N."/>
            <person name="Submissions S."/>
        </authorList>
    </citation>
    <scope>NUCLEOTIDE SEQUENCE [LARGE SCALE GENOMIC DNA]</scope>
    <source>
        <strain evidence="2">CGMCC 4.3568</strain>
    </source>
</reference>
<dbReference type="InterPro" id="IPR012675">
    <property type="entry name" value="Beta-grasp_dom_sf"/>
</dbReference>
<dbReference type="Pfam" id="PF02597">
    <property type="entry name" value="ThiS"/>
    <property type="match status" value="1"/>
</dbReference>
<accession>A0A1I1CIL8</accession>
<dbReference type="CDD" id="cd00754">
    <property type="entry name" value="Ubl_MoaD"/>
    <property type="match status" value="1"/>
</dbReference>
<evidence type="ECO:0000313" key="1">
    <source>
        <dbReference type="EMBL" id="SFB62374.1"/>
    </source>
</evidence>
<keyword evidence="2" id="KW-1185">Reference proteome</keyword>
<dbReference type="EMBL" id="FOKG01000030">
    <property type="protein sequence ID" value="SFB62374.1"/>
    <property type="molecule type" value="Genomic_DNA"/>
</dbReference>
<dbReference type="OrthoDB" id="4331766at2"/>
<dbReference type="Gene3D" id="3.10.20.30">
    <property type="match status" value="1"/>
</dbReference>
<dbReference type="InterPro" id="IPR016155">
    <property type="entry name" value="Mopterin_synth/thiamin_S_b"/>
</dbReference>
<dbReference type="SUPFAM" id="SSF54285">
    <property type="entry name" value="MoaD/ThiS"/>
    <property type="match status" value="1"/>
</dbReference>
<dbReference type="STRING" id="490629.SAMN05216266_13057"/>
<protein>
    <submittedName>
        <fullName evidence="1">Molybdopterin converting factor, small subunit</fullName>
    </submittedName>
</protein>
<dbReference type="AlphaFoldDB" id="A0A1I1CIL8"/>
<proteinExistence type="predicted"/>
<sequence length="129" mass="13561">MSDRNRVRVGHGAERYAADRRVRQGAECGSAGSAATWATRTENDGGTTLLVRYFASARAAAGVEEETVRLPHGATVADAVTALRERHPEQLPRILAAAGFLLDGVAVRDTARPLPDGGELDVLPPFAGG</sequence>
<name>A0A1I1CIL8_9PSEU</name>